<evidence type="ECO:0000256" key="9">
    <source>
        <dbReference type="ARBA" id="ARBA00023136"/>
    </source>
</evidence>
<comment type="similarity">
    <text evidence="2">Belongs to the TonB family.</text>
</comment>
<comment type="caution">
    <text evidence="12">The sequence shown here is derived from an EMBL/GenBank/DDBJ whole genome shotgun (WGS) entry which is preliminary data.</text>
</comment>
<dbReference type="PANTHER" id="PTHR33446">
    <property type="entry name" value="PROTEIN TONB-RELATED"/>
    <property type="match status" value="1"/>
</dbReference>
<gene>
    <name evidence="12" type="ORF">F2P47_00865</name>
</gene>
<keyword evidence="5" id="KW-0997">Cell inner membrane</keyword>
<dbReference type="RefSeq" id="WP_152214269.1">
    <property type="nucleotide sequence ID" value="NZ_JBAQYD010000365.1"/>
</dbReference>
<comment type="subcellular location">
    <subcellularLocation>
        <location evidence="1">Cell inner membrane</location>
        <topology evidence="1">Single-pass membrane protein</topology>
        <orientation evidence="1">Periplasmic side</orientation>
    </subcellularLocation>
</comment>
<evidence type="ECO:0000256" key="10">
    <source>
        <dbReference type="SAM" id="MobiDB-lite"/>
    </source>
</evidence>
<sequence>MSYFEERKGSGRLVGFSAVALLHVALIWALANGLGAKVVEAVQGPIMAKIIDTPPAKQDEPPPPPPPALDKPPPPFVPAPEIHINLPPPATPSKAITAVQSKVAAPTQPAMPDTAPRSDPQHPNRQPPYPASSRRMGEQGRVVLLLYVKADGSVQEARVDQSSGFAKLDKAAVDEALKSWRFLPAMHGGVAVPSWHRVAVAFRLTT</sequence>
<dbReference type="GO" id="GO:0015031">
    <property type="term" value="P:protein transport"/>
    <property type="evidence" value="ECO:0007669"/>
    <property type="project" value="UniProtKB-KW"/>
</dbReference>
<keyword evidence="4" id="KW-1003">Cell membrane</keyword>
<keyword evidence="13" id="KW-1185">Reference proteome</keyword>
<keyword evidence="7" id="KW-0653">Protein transport</keyword>
<keyword evidence="8" id="KW-1133">Transmembrane helix</keyword>
<dbReference type="InterPro" id="IPR006260">
    <property type="entry name" value="TonB/TolA_C"/>
</dbReference>
<name>A0A6N6VSU1_9HYPH</name>
<reference evidence="12 13" key="1">
    <citation type="submission" date="2019-09" db="EMBL/GenBank/DDBJ databases">
        <title>Parvibaculum sedimenti sp. nov., isolated from sediment.</title>
        <authorList>
            <person name="Wang Y."/>
        </authorList>
    </citation>
    <scope>NUCLEOTIDE SEQUENCE [LARGE SCALE GENOMIC DNA]</scope>
    <source>
        <strain evidence="12 13">HXT-9</strain>
    </source>
</reference>
<dbReference type="InterPro" id="IPR051045">
    <property type="entry name" value="TonB-dependent_transducer"/>
</dbReference>
<evidence type="ECO:0000259" key="11">
    <source>
        <dbReference type="PROSITE" id="PS52015"/>
    </source>
</evidence>
<protein>
    <submittedName>
        <fullName evidence="12">TonB family protein</fullName>
    </submittedName>
</protein>
<evidence type="ECO:0000313" key="12">
    <source>
        <dbReference type="EMBL" id="KAB7742716.1"/>
    </source>
</evidence>
<dbReference type="AlphaFoldDB" id="A0A6N6VSU1"/>
<keyword evidence="3" id="KW-0813">Transport</keyword>
<keyword evidence="6" id="KW-0812">Transmembrane</keyword>
<keyword evidence="9" id="KW-0472">Membrane</keyword>
<evidence type="ECO:0000256" key="3">
    <source>
        <dbReference type="ARBA" id="ARBA00022448"/>
    </source>
</evidence>
<evidence type="ECO:0000313" key="13">
    <source>
        <dbReference type="Proteomes" id="UP000468901"/>
    </source>
</evidence>
<dbReference type="GO" id="GO:0055085">
    <property type="term" value="P:transmembrane transport"/>
    <property type="evidence" value="ECO:0007669"/>
    <property type="project" value="InterPro"/>
</dbReference>
<feature type="domain" description="TonB C-terminal" evidence="11">
    <location>
        <begin position="114"/>
        <end position="206"/>
    </location>
</feature>
<dbReference type="SUPFAM" id="SSF74653">
    <property type="entry name" value="TolA/TonB C-terminal domain"/>
    <property type="match status" value="1"/>
</dbReference>
<accession>A0A6N6VSU1</accession>
<dbReference type="Gene3D" id="3.30.1150.10">
    <property type="match status" value="1"/>
</dbReference>
<dbReference type="InterPro" id="IPR037682">
    <property type="entry name" value="TonB_C"/>
</dbReference>
<evidence type="ECO:0000256" key="8">
    <source>
        <dbReference type="ARBA" id="ARBA00022989"/>
    </source>
</evidence>
<proteinExistence type="inferred from homology"/>
<dbReference type="Pfam" id="PF03544">
    <property type="entry name" value="TonB_C"/>
    <property type="match status" value="1"/>
</dbReference>
<dbReference type="NCBIfam" id="TIGR01352">
    <property type="entry name" value="tonB_Cterm"/>
    <property type="match status" value="1"/>
</dbReference>
<evidence type="ECO:0000256" key="4">
    <source>
        <dbReference type="ARBA" id="ARBA00022475"/>
    </source>
</evidence>
<dbReference type="Proteomes" id="UP000468901">
    <property type="component" value="Unassembled WGS sequence"/>
</dbReference>
<feature type="compositionally biased region" description="Pro residues" evidence="10">
    <location>
        <begin position="61"/>
        <end position="78"/>
    </location>
</feature>
<dbReference type="PANTHER" id="PTHR33446:SF2">
    <property type="entry name" value="PROTEIN TONB"/>
    <property type="match status" value="1"/>
</dbReference>
<evidence type="ECO:0000256" key="1">
    <source>
        <dbReference type="ARBA" id="ARBA00004383"/>
    </source>
</evidence>
<evidence type="ECO:0000256" key="2">
    <source>
        <dbReference type="ARBA" id="ARBA00006555"/>
    </source>
</evidence>
<dbReference type="GO" id="GO:0005886">
    <property type="term" value="C:plasma membrane"/>
    <property type="evidence" value="ECO:0007669"/>
    <property type="project" value="UniProtKB-SubCell"/>
</dbReference>
<evidence type="ECO:0000256" key="5">
    <source>
        <dbReference type="ARBA" id="ARBA00022519"/>
    </source>
</evidence>
<dbReference type="PROSITE" id="PS52015">
    <property type="entry name" value="TONB_CTD"/>
    <property type="match status" value="1"/>
</dbReference>
<evidence type="ECO:0000256" key="7">
    <source>
        <dbReference type="ARBA" id="ARBA00022927"/>
    </source>
</evidence>
<dbReference type="EMBL" id="WESC01000001">
    <property type="protein sequence ID" value="KAB7742716.1"/>
    <property type="molecule type" value="Genomic_DNA"/>
</dbReference>
<feature type="region of interest" description="Disordered" evidence="10">
    <location>
        <begin position="52"/>
        <end position="135"/>
    </location>
</feature>
<evidence type="ECO:0000256" key="6">
    <source>
        <dbReference type="ARBA" id="ARBA00022692"/>
    </source>
</evidence>
<organism evidence="12 13">
    <name type="scientific">Parvibaculum sedimenti</name>
    <dbReference type="NCBI Taxonomy" id="2608632"/>
    <lineage>
        <taxon>Bacteria</taxon>
        <taxon>Pseudomonadati</taxon>
        <taxon>Pseudomonadota</taxon>
        <taxon>Alphaproteobacteria</taxon>
        <taxon>Hyphomicrobiales</taxon>
        <taxon>Parvibaculaceae</taxon>
        <taxon>Parvibaculum</taxon>
    </lineage>
</organism>